<dbReference type="CDD" id="cd05254">
    <property type="entry name" value="dTDP_HR_like_SDR_e"/>
    <property type="match status" value="1"/>
</dbReference>
<dbReference type="InterPro" id="IPR029903">
    <property type="entry name" value="RmlD-like-bd"/>
</dbReference>
<name>S3BXV2_OPHP1</name>
<dbReference type="InterPro" id="IPR036291">
    <property type="entry name" value="NAD(P)-bd_dom_sf"/>
</dbReference>
<dbReference type="GO" id="GO:0016740">
    <property type="term" value="F:transferase activity"/>
    <property type="evidence" value="ECO:0007669"/>
    <property type="project" value="UniProtKB-KW"/>
</dbReference>
<reference evidence="2 3" key="1">
    <citation type="journal article" date="2013" name="BMC Genomics">
        <title>The genome and transcriptome of the pine saprophyte Ophiostoma piceae, and a comparison with the bark beetle-associated pine pathogen Grosmannia clavigera.</title>
        <authorList>
            <person name="Haridas S."/>
            <person name="Wang Y."/>
            <person name="Lim L."/>
            <person name="Massoumi Alamouti S."/>
            <person name="Jackman S."/>
            <person name="Docking R."/>
            <person name="Robertson G."/>
            <person name="Birol I."/>
            <person name="Bohlmann J."/>
            <person name="Breuil C."/>
        </authorList>
    </citation>
    <scope>NUCLEOTIDE SEQUENCE [LARGE SCALE GENOMIC DNA]</scope>
    <source>
        <strain evidence="2 3">UAMH 11346</strain>
    </source>
</reference>
<dbReference type="HOGENOM" id="CLU_045518_0_1_1"/>
<dbReference type="AlphaFoldDB" id="S3BXV2"/>
<keyword evidence="2" id="KW-0808">Transferase</keyword>
<organism evidence="2 3">
    <name type="scientific">Ophiostoma piceae (strain UAMH 11346)</name>
    <name type="common">Sap stain fungus</name>
    <dbReference type="NCBI Taxonomy" id="1262450"/>
    <lineage>
        <taxon>Eukaryota</taxon>
        <taxon>Fungi</taxon>
        <taxon>Dikarya</taxon>
        <taxon>Ascomycota</taxon>
        <taxon>Pezizomycotina</taxon>
        <taxon>Sordariomycetes</taxon>
        <taxon>Sordariomycetidae</taxon>
        <taxon>Ophiostomatales</taxon>
        <taxon>Ophiostomataceae</taxon>
        <taxon>Ophiostoma</taxon>
    </lineage>
</organism>
<proteinExistence type="predicted"/>
<dbReference type="PANTHER" id="PTHR10491">
    <property type="entry name" value="DTDP-4-DEHYDRORHAMNOSE REDUCTASE"/>
    <property type="match status" value="1"/>
</dbReference>
<dbReference type="UniPathway" id="UPA00315">
    <property type="reaction ID" value="UER00080"/>
</dbReference>
<dbReference type="VEuPathDB" id="FungiDB:F503_02116"/>
<dbReference type="OMA" id="RMPLMFG"/>
<accession>S3BXV2</accession>
<dbReference type="STRING" id="1262450.S3BXV2"/>
<gene>
    <name evidence="2" type="ORF">F503_02116</name>
</gene>
<dbReference type="Pfam" id="PF04321">
    <property type="entry name" value="RmlD_sub_bind"/>
    <property type="match status" value="1"/>
</dbReference>
<evidence type="ECO:0000313" key="3">
    <source>
        <dbReference type="Proteomes" id="UP000016923"/>
    </source>
</evidence>
<dbReference type="PANTHER" id="PTHR10491:SF4">
    <property type="entry name" value="METHIONINE ADENOSYLTRANSFERASE 2 SUBUNIT BETA"/>
    <property type="match status" value="1"/>
</dbReference>
<sequence length="310" mass="33473">MPSVLVTGASGFLGRQVVRAFNFADWTVTGTAFSRAGAGLLKVDLESESEIKAALDTAAPDVVVHCAANRFPDKVDQDPEGTRRLNIEASKTLATLCAVRGATLIYISTDYVFPGTKGDAPYEADSPTHPPNYYGESKLDGEKAVLSVYESATKGKGVVLRVPVLYGPAERNAESAVNVLLDTVLKAQAGTEGKMDDWSVRYPTNTEDVSRVLVDVATKYATSTERLPTVLQFSSEHKTTKYEICKLLASVLGGDISALKPDPTGGNVPGGVQRPYDCHLSTKALKEIGIAVHTQDFEAWWRRELKAVRH</sequence>
<feature type="domain" description="RmlD-like substrate binding" evidence="1">
    <location>
        <begin position="4"/>
        <end position="294"/>
    </location>
</feature>
<evidence type="ECO:0000313" key="2">
    <source>
        <dbReference type="EMBL" id="EPE05377.1"/>
    </source>
</evidence>
<keyword evidence="3" id="KW-1185">Reference proteome</keyword>
<dbReference type="OrthoDB" id="6235964at2759"/>
<dbReference type="Gene3D" id="3.40.50.720">
    <property type="entry name" value="NAD(P)-binding Rossmann-like Domain"/>
    <property type="match status" value="1"/>
</dbReference>
<dbReference type="GO" id="GO:0048269">
    <property type="term" value="C:methionine adenosyltransferase complex"/>
    <property type="evidence" value="ECO:0007669"/>
    <property type="project" value="TreeGrafter"/>
</dbReference>
<dbReference type="GO" id="GO:0048270">
    <property type="term" value="F:methionine adenosyltransferase regulator activity"/>
    <property type="evidence" value="ECO:0007669"/>
    <property type="project" value="TreeGrafter"/>
</dbReference>
<dbReference type="FunFam" id="3.40.50.720:FF:000357">
    <property type="entry name" value="Methionine adenosyltransferase 2 subunit beta"/>
    <property type="match status" value="1"/>
</dbReference>
<dbReference type="EMBL" id="KE148156">
    <property type="protein sequence ID" value="EPE05377.1"/>
    <property type="molecule type" value="Genomic_DNA"/>
</dbReference>
<dbReference type="InterPro" id="IPR005913">
    <property type="entry name" value="dTDP_dehydrorham_reduct"/>
</dbReference>
<protein>
    <submittedName>
        <fullName evidence="2">Methionine adenosyltransferase 2 subunit beta</fullName>
    </submittedName>
</protein>
<dbReference type="eggNOG" id="KOG1430">
    <property type="taxonomic scope" value="Eukaryota"/>
</dbReference>
<dbReference type="GO" id="GO:0006556">
    <property type="term" value="P:S-adenosylmethionine biosynthetic process"/>
    <property type="evidence" value="ECO:0007669"/>
    <property type="project" value="UniProtKB-UniPathway"/>
</dbReference>
<dbReference type="SUPFAM" id="SSF51735">
    <property type="entry name" value="NAD(P)-binding Rossmann-fold domains"/>
    <property type="match status" value="1"/>
</dbReference>
<evidence type="ECO:0000259" key="1">
    <source>
        <dbReference type="Pfam" id="PF04321"/>
    </source>
</evidence>
<dbReference type="Proteomes" id="UP000016923">
    <property type="component" value="Unassembled WGS sequence"/>
</dbReference>